<dbReference type="KEGG" id="bhu:bhn_I2580"/>
<dbReference type="InterPro" id="IPR041414">
    <property type="entry name" value="Raco-like_middle"/>
</dbReference>
<dbReference type="GO" id="GO:0051536">
    <property type="term" value="F:iron-sulfur cluster binding"/>
    <property type="evidence" value="ECO:0007669"/>
    <property type="project" value="InterPro"/>
</dbReference>
<keyword evidence="3" id="KW-1185">Reference proteome</keyword>
<dbReference type="PROSITE" id="PS51085">
    <property type="entry name" value="2FE2S_FER_2"/>
    <property type="match status" value="1"/>
</dbReference>
<dbReference type="InterPro" id="IPR012675">
    <property type="entry name" value="Beta-grasp_dom_sf"/>
</dbReference>
<dbReference type="CDD" id="cd00207">
    <property type="entry name" value="fer2"/>
    <property type="match status" value="1"/>
</dbReference>
<reference evidence="3" key="1">
    <citation type="submission" date="2016-10" db="EMBL/GenBank/DDBJ databases">
        <title>The complete genome sequence of the rumen bacterium Butyrivibrio hungatei MB2003.</title>
        <authorList>
            <person name="Palevich N."/>
            <person name="Kelly W.J."/>
            <person name="Leahy S.C."/>
            <person name="Altermann E."/>
            <person name="Rakonjac J."/>
            <person name="Attwood G.T."/>
        </authorList>
    </citation>
    <scope>NUCLEOTIDE SEQUENCE [LARGE SCALE GENOMIC DNA]</scope>
    <source>
        <strain evidence="3">MB2003</strain>
    </source>
</reference>
<evidence type="ECO:0000259" key="1">
    <source>
        <dbReference type="PROSITE" id="PS51085"/>
    </source>
</evidence>
<dbReference type="PANTHER" id="PTHR42895:SF1">
    <property type="entry name" value="IRON-SULFUR CLUSTER PROTEIN"/>
    <property type="match status" value="1"/>
</dbReference>
<dbReference type="SUPFAM" id="SSF54292">
    <property type="entry name" value="2Fe-2S ferredoxin-like"/>
    <property type="match status" value="1"/>
</dbReference>
<dbReference type="Pfam" id="PF14574">
    <property type="entry name" value="RACo_C_ter"/>
    <property type="match status" value="1"/>
</dbReference>
<protein>
    <recommendedName>
        <fullName evidence="1">2Fe-2S ferredoxin-type domain-containing protein</fullName>
    </recommendedName>
</protein>
<dbReference type="PANTHER" id="PTHR42895">
    <property type="entry name" value="IRON-SULFUR CLUSTER-BINDING PROTEIN-RELATED"/>
    <property type="match status" value="1"/>
</dbReference>
<dbReference type="EMBL" id="CP017831">
    <property type="protein sequence ID" value="AOZ97612.1"/>
    <property type="molecule type" value="Genomic_DNA"/>
</dbReference>
<dbReference type="Proteomes" id="UP000179284">
    <property type="component" value="Chromosome I"/>
</dbReference>
<dbReference type="Gene3D" id="3.10.20.30">
    <property type="match status" value="1"/>
</dbReference>
<dbReference type="RefSeq" id="WP_148661957.1">
    <property type="nucleotide sequence ID" value="NZ_CP017831.1"/>
</dbReference>
<proteinExistence type="predicted"/>
<sequence length="512" mass="54732">MKAKKLAVYIKNSSKSFYVAAPYGKLLKGLFSDAGITMSMPCAGTGRCGKCKVAFIKGAPEPNSLDKAFLTEDEMAGGVRLACRCVLDKDCIISAEGLTFDETSMEVQSVETADMSDRAFDKYGIAIDLGTTTIAAALVGFDETDNGPRIIKTASTVNHQRAYGSDVISRIAAAEDETTADKLKEIVTADIEALIDEVSGPICKRPELICLAGNTTMLYLLCGDDTKELGQYPYKASHLSFRTKALRDIKTIILPGISAFVGADIVSGIYSLDLINKKDETALLIDFGTNGEIAYYDGEKFLTTSTAAGPVFEGGGISSGVPSVKGAIAHVTIQDGRAELTTIGAEAPIGLCGTGVIETVSELIRNGFVDETGLLIGKFFEKGYPVSLDENIFFTQQDIRNVQLAKGAIYTGIKALTKEAIPSKVYISGGFGSHIDTDKISNINMFPKEFNGNMLPIGNSSLKGCIRFLAEVFMGKEKEATSAVKEIAEKAETVVLADDNGFNSEYLEAMNF</sequence>
<dbReference type="InterPro" id="IPR052911">
    <property type="entry name" value="Corrinoid_activation_enz"/>
</dbReference>
<feature type="domain" description="2Fe-2S ferredoxin-type" evidence="1">
    <location>
        <begin position="4"/>
        <end position="99"/>
    </location>
</feature>
<dbReference type="OrthoDB" id="9810588at2"/>
<evidence type="ECO:0000313" key="3">
    <source>
        <dbReference type="Proteomes" id="UP000179284"/>
    </source>
</evidence>
<dbReference type="InterPro" id="IPR042259">
    <property type="entry name" value="Raco-like_middle_sf"/>
</dbReference>
<dbReference type="InterPro" id="IPR036010">
    <property type="entry name" value="2Fe-2S_ferredoxin-like_sf"/>
</dbReference>
<dbReference type="Gene3D" id="3.30.420.480">
    <property type="entry name" value="Domain of unknown function (DUF4445)"/>
    <property type="match status" value="1"/>
</dbReference>
<name>A0A1D9P552_9FIRM</name>
<dbReference type="Pfam" id="PF00111">
    <property type="entry name" value="Fer2"/>
    <property type="match status" value="1"/>
</dbReference>
<organism evidence="2 3">
    <name type="scientific">Butyrivibrio hungatei</name>
    <dbReference type="NCBI Taxonomy" id="185008"/>
    <lineage>
        <taxon>Bacteria</taxon>
        <taxon>Bacillati</taxon>
        <taxon>Bacillota</taxon>
        <taxon>Clostridia</taxon>
        <taxon>Lachnospirales</taxon>
        <taxon>Lachnospiraceae</taxon>
        <taxon>Butyrivibrio</taxon>
    </lineage>
</organism>
<accession>A0A1D9P552</accession>
<dbReference type="AlphaFoldDB" id="A0A1D9P552"/>
<dbReference type="Pfam" id="PF17651">
    <property type="entry name" value="Raco_middle"/>
    <property type="match status" value="1"/>
</dbReference>
<gene>
    <name evidence="2" type="ORF">bhn_I2580</name>
</gene>
<dbReference type="InterPro" id="IPR001041">
    <property type="entry name" value="2Fe-2S_ferredoxin-type"/>
</dbReference>
<evidence type="ECO:0000313" key="2">
    <source>
        <dbReference type="EMBL" id="AOZ97612.1"/>
    </source>
</evidence>
<dbReference type="InterPro" id="IPR027980">
    <property type="entry name" value="RACo_C"/>
</dbReference>